<dbReference type="InParanoid" id="A0A7N5JSC3"/>
<dbReference type="SUPFAM" id="SSF48403">
    <property type="entry name" value="Ankyrin repeat"/>
    <property type="match status" value="1"/>
</dbReference>
<organism evidence="50 51">
    <name type="scientific">Ailuropoda melanoleuca</name>
    <name type="common">Giant panda</name>
    <dbReference type="NCBI Taxonomy" id="9646"/>
    <lineage>
        <taxon>Eukaryota</taxon>
        <taxon>Metazoa</taxon>
        <taxon>Chordata</taxon>
        <taxon>Craniata</taxon>
        <taxon>Vertebrata</taxon>
        <taxon>Euteleostomi</taxon>
        <taxon>Mammalia</taxon>
        <taxon>Eutheria</taxon>
        <taxon>Laurasiatheria</taxon>
        <taxon>Carnivora</taxon>
        <taxon>Caniformia</taxon>
        <taxon>Ursidae</taxon>
        <taxon>Ailuropoda</taxon>
    </lineage>
</organism>
<dbReference type="PROSITE" id="PS50088">
    <property type="entry name" value="ANK_REPEAT"/>
    <property type="match status" value="4"/>
</dbReference>
<dbReference type="Ensembl" id="ENSAMET00000033937.1">
    <property type="protein sequence ID" value="ENSAMEP00000029593.1"/>
    <property type="gene ID" value="ENSAMEG00000010431.2"/>
</dbReference>
<keyword evidence="16" id="KW-1208">Phospholipid metabolism</keyword>
<keyword evidence="13 47" id="KW-0443">Lipid metabolism</keyword>
<dbReference type="CDD" id="cd07212">
    <property type="entry name" value="Pat_PNPLA9"/>
    <property type="match status" value="1"/>
</dbReference>
<keyword evidence="51" id="KW-1185">Reference proteome</keyword>
<evidence type="ECO:0000256" key="21">
    <source>
        <dbReference type="ARBA" id="ARBA00037818"/>
    </source>
</evidence>
<feature type="short sequence motif" description="GXGXXG" evidence="47">
    <location>
        <begin position="594"/>
        <end position="599"/>
    </location>
</feature>
<evidence type="ECO:0000256" key="11">
    <source>
        <dbReference type="ARBA" id="ARBA00022989"/>
    </source>
</evidence>
<keyword evidence="14" id="KW-0496">Mitochondrion</keyword>
<evidence type="ECO:0000256" key="27">
    <source>
        <dbReference type="ARBA" id="ARBA00048454"/>
    </source>
</evidence>
<dbReference type="SMART" id="SM00248">
    <property type="entry name" value="ANK"/>
    <property type="match status" value="7"/>
</dbReference>
<feature type="short sequence motif" description="GXSXG" evidence="47">
    <location>
        <begin position="626"/>
        <end position="630"/>
    </location>
</feature>
<evidence type="ECO:0000256" key="39">
    <source>
        <dbReference type="ARBA" id="ARBA00052937"/>
    </source>
</evidence>
<feature type="active site" description="Proton acceptor" evidence="47">
    <location>
        <position position="761"/>
    </location>
</feature>
<reference evidence="50" key="2">
    <citation type="submission" date="2025-08" db="UniProtKB">
        <authorList>
            <consortium name="Ensembl"/>
        </authorList>
    </citation>
    <scope>IDENTIFICATION</scope>
</reference>
<reference evidence="50" key="3">
    <citation type="submission" date="2025-09" db="UniProtKB">
        <authorList>
            <consortium name="Ensembl"/>
        </authorList>
    </citation>
    <scope>IDENTIFICATION</scope>
</reference>
<evidence type="ECO:0000256" key="4">
    <source>
        <dbReference type="ARBA" id="ARBA00013274"/>
    </source>
</evidence>
<keyword evidence="11" id="KW-1133">Transmembrane helix</keyword>
<comment type="catalytic activity">
    <reaction evidence="34">
        <text>1',3'-bis[1,2-di-(9Z-octadecenoyl)-sn-glycero-3-phospho]-glycerol + H2O = 1'-[1,2-di-(9Z-octadecenoyl)-sn-glycero-3-phospho]-3'-[1-(9Z-octadecenoyl)-sn-glycero-3-phospho]-glycerol + (9Z)-octadecenoate + H(+)</text>
        <dbReference type="Rhea" id="RHEA:40463"/>
        <dbReference type="ChEBI" id="CHEBI:15377"/>
        <dbReference type="ChEBI" id="CHEBI:15378"/>
        <dbReference type="ChEBI" id="CHEBI:30823"/>
        <dbReference type="ChEBI" id="CHEBI:77253"/>
        <dbReference type="ChEBI" id="CHEBI:77259"/>
    </reaction>
    <physiologicalReaction direction="left-to-right" evidence="34">
        <dbReference type="Rhea" id="RHEA:40464"/>
    </physiologicalReaction>
</comment>
<dbReference type="GeneTree" id="ENSGT00940000158756"/>
<evidence type="ECO:0000256" key="28">
    <source>
        <dbReference type="ARBA" id="ARBA00048541"/>
    </source>
</evidence>
<evidence type="ECO:0000256" key="24">
    <source>
        <dbReference type="ARBA" id="ARBA00048049"/>
    </source>
</evidence>
<evidence type="ECO:0000256" key="26">
    <source>
        <dbReference type="ARBA" id="ARBA00048373"/>
    </source>
</evidence>
<evidence type="ECO:0000256" key="6">
    <source>
        <dbReference type="ARBA" id="ARBA00022475"/>
    </source>
</evidence>
<comment type="catalytic activity">
    <reaction evidence="31">
        <text>1-O-hexadecyl-2-(5Z,8Z,11Z,14Z)-eicosatetraenoyl-sn-glycero-3-phosphocholine + H2O = 1-O-hexadecyl-sn-glycero-3-phosphocholine + (5Z,8Z,11Z,14Z)-eicosatetraenoate + H(+)</text>
        <dbReference type="Rhea" id="RHEA:41067"/>
        <dbReference type="ChEBI" id="CHEBI:15377"/>
        <dbReference type="ChEBI" id="CHEBI:15378"/>
        <dbReference type="ChEBI" id="CHEBI:32395"/>
        <dbReference type="ChEBI" id="CHEBI:55430"/>
        <dbReference type="ChEBI" id="CHEBI:64496"/>
    </reaction>
    <physiologicalReaction direction="left-to-right" evidence="31">
        <dbReference type="Rhea" id="RHEA:41068"/>
    </physiologicalReaction>
</comment>
<dbReference type="GO" id="GO:0019731">
    <property type="term" value="P:antibacterial humoral response"/>
    <property type="evidence" value="ECO:0007669"/>
    <property type="project" value="Ensembl"/>
</dbReference>
<dbReference type="Pfam" id="PF12796">
    <property type="entry name" value="Ank_2"/>
    <property type="match status" value="2"/>
</dbReference>
<dbReference type="GO" id="GO:0052816">
    <property type="term" value="F:long-chain fatty acyl-CoA hydrolase activity"/>
    <property type="evidence" value="ECO:0007669"/>
    <property type="project" value="Ensembl"/>
</dbReference>
<feature type="repeat" description="ANK" evidence="46">
    <location>
        <begin position="260"/>
        <end position="293"/>
    </location>
</feature>
<keyword evidence="10 47" id="KW-0378">Hydrolase</keyword>
<dbReference type="FunFam" id="3.40.1090.10:FF:000006">
    <property type="entry name" value="85/88 kDa calcium-independent phospholipase A2"/>
    <property type="match status" value="1"/>
</dbReference>
<dbReference type="GO" id="GO:0005886">
    <property type="term" value="C:plasma membrane"/>
    <property type="evidence" value="ECO:0007669"/>
    <property type="project" value="UniProtKB-SubCell"/>
</dbReference>
<evidence type="ECO:0000313" key="51">
    <source>
        <dbReference type="Proteomes" id="UP000008912"/>
    </source>
</evidence>
<evidence type="ECO:0000256" key="3">
    <source>
        <dbReference type="ARBA" id="ARBA00004496"/>
    </source>
</evidence>
<comment type="catalytic activity">
    <reaction evidence="23">
        <text>hexadecanoyl-CoA + H2O = hexadecanoate + CoA + H(+)</text>
        <dbReference type="Rhea" id="RHEA:16645"/>
        <dbReference type="ChEBI" id="CHEBI:7896"/>
        <dbReference type="ChEBI" id="CHEBI:15377"/>
        <dbReference type="ChEBI" id="CHEBI:15378"/>
        <dbReference type="ChEBI" id="CHEBI:57287"/>
        <dbReference type="ChEBI" id="CHEBI:57379"/>
        <dbReference type="EC" id="3.1.2.2"/>
    </reaction>
    <physiologicalReaction direction="left-to-right" evidence="23">
        <dbReference type="Rhea" id="RHEA:16646"/>
    </physiologicalReaction>
</comment>
<evidence type="ECO:0000256" key="46">
    <source>
        <dbReference type="PROSITE-ProRule" id="PRU00023"/>
    </source>
</evidence>
<evidence type="ECO:0000313" key="50">
    <source>
        <dbReference type="Ensembl" id="ENSAMEP00000029593.1"/>
    </source>
</evidence>
<dbReference type="PANTHER" id="PTHR24139:SF34">
    <property type="entry name" value="85_88 KDA CALCIUM-INDEPENDENT PHOSPHOLIPASE A2"/>
    <property type="match status" value="1"/>
</dbReference>
<dbReference type="PROSITE" id="PS51635">
    <property type="entry name" value="PNPLA"/>
    <property type="match status" value="1"/>
</dbReference>
<evidence type="ECO:0000256" key="5">
    <source>
        <dbReference type="ARBA" id="ARBA00013278"/>
    </source>
</evidence>
<evidence type="ECO:0000256" key="15">
    <source>
        <dbReference type="ARBA" id="ARBA00023136"/>
    </source>
</evidence>
<keyword evidence="12 46" id="KW-0040">ANK repeat</keyword>
<feature type="active site" description="Nucleophile" evidence="47">
    <location>
        <position position="628"/>
    </location>
</feature>
<dbReference type="PANTHER" id="PTHR24139">
    <property type="entry name" value="CALCIUM-INDEPENDENT PHOSPHOLIPASE A2"/>
    <property type="match status" value="1"/>
</dbReference>
<evidence type="ECO:0000256" key="30">
    <source>
        <dbReference type="ARBA" id="ARBA00048699"/>
    </source>
</evidence>
<evidence type="ECO:0000256" key="42">
    <source>
        <dbReference type="ARBA" id="ARBA00078895"/>
    </source>
</evidence>
<evidence type="ECO:0000256" key="29">
    <source>
        <dbReference type="ARBA" id="ARBA00048656"/>
    </source>
</evidence>
<gene>
    <name evidence="50" type="primary">PLA2G6</name>
</gene>
<feature type="short sequence motif" description="DGA/G" evidence="47">
    <location>
        <begin position="761"/>
        <end position="763"/>
    </location>
</feature>
<feature type="repeat" description="ANK" evidence="46">
    <location>
        <begin position="328"/>
        <end position="360"/>
    </location>
</feature>
<dbReference type="GO" id="GO:0016607">
    <property type="term" value="C:nuclear speck"/>
    <property type="evidence" value="ECO:0007669"/>
    <property type="project" value="Ensembl"/>
</dbReference>
<comment type="catalytic activity">
    <reaction evidence="20">
        <text>1-O-hexadecyl-2-acetyl-sn-glycero-3-phosphocholine + H2O = 1-O-hexadecyl-sn-glycero-3-phosphocholine + acetate + H(+)</text>
        <dbReference type="Rhea" id="RHEA:40479"/>
        <dbReference type="ChEBI" id="CHEBI:15377"/>
        <dbReference type="ChEBI" id="CHEBI:15378"/>
        <dbReference type="ChEBI" id="CHEBI:30089"/>
        <dbReference type="ChEBI" id="CHEBI:44811"/>
        <dbReference type="ChEBI" id="CHEBI:64496"/>
    </reaction>
    <physiologicalReaction direction="left-to-right" evidence="20">
        <dbReference type="Rhea" id="RHEA:40480"/>
    </physiologicalReaction>
</comment>
<evidence type="ECO:0000256" key="17">
    <source>
        <dbReference type="ARBA" id="ARBA00023273"/>
    </source>
</evidence>
<evidence type="ECO:0000256" key="45">
    <source>
        <dbReference type="ARBA" id="ARBA00081750"/>
    </source>
</evidence>
<evidence type="ECO:0000256" key="18">
    <source>
        <dbReference type="ARBA" id="ARBA00023408"/>
    </source>
</evidence>
<keyword evidence="9" id="KW-0677">Repeat</keyword>
<feature type="domain" description="PNPLA" evidence="49">
    <location>
        <begin position="590"/>
        <end position="774"/>
    </location>
</feature>
<dbReference type="AlphaFoldDB" id="A0A7N5JSC3"/>
<dbReference type="GO" id="GO:0031143">
    <property type="term" value="C:pseudopodium"/>
    <property type="evidence" value="ECO:0007669"/>
    <property type="project" value="UniProtKB-SubCell"/>
</dbReference>
<comment type="catalytic activity">
    <reaction evidence="33">
        <text>1'-[1,2-di-(9Z-octadecenoyl)-sn-glycero-3-phospho]-3'-[1-(9Z-octadecenoyl)-sn-glycero-3-phospho]-glycerol + H2O = 1',3'-bis-[1-(9Z-octadecenoyl)-sn-glycero-3-phospho]-glycerol + (9Z)-octadecenoate + H(+)</text>
        <dbReference type="Rhea" id="RHEA:40467"/>
        <dbReference type="ChEBI" id="CHEBI:15377"/>
        <dbReference type="ChEBI" id="CHEBI:15378"/>
        <dbReference type="ChEBI" id="CHEBI:30823"/>
        <dbReference type="ChEBI" id="CHEBI:77256"/>
        <dbReference type="ChEBI" id="CHEBI:77259"/>
    </reaction>
    <physiologicalReaction direction="left-to-right" evidence="33">
        <dbReference type="Rhea" id="RHEA:40468"/>
    </physiologicalReaction>
</comment>
<dbReference type="SUPFAM" id="SSF52151">
    <property type="entry name" value="FabD/lysophospholipase-like"/>
    <property type="match status" value="1"/>
</dbReference>
<sequence length="915" mass="102054">MRKLRLWRGNWPGSRTVLVPGPWWPLCRFPSGLFSPDSVSSLFLSPPFQVPPGPESEDQHWWGAIWEPVQETAVLGEVGMGDRAQLTRDPVFFQTEGAGGGASPPGPQKMQFFGRLVNTLSSVTNLFSNPFRVKEVAVADYASSARFREEGQLILFQNLPNRTWDCILVNPRNSQNGFRLFQLEMEADALVNFQHYSSQLPPFYESSCHILHVEVLQQLTDLIRNHPSWSVAHLAVELGIRECFHHSRIISCANNRENEEGCTPLHLACRKGDGEILVELVQYCHAQMDVTDNNGETAFHYAVQGDNAQVLQLLGKNASAGLNRVNNQGQTPLHLACQMGKQEMVRVLLLCNARCNVMGSAGYPIHAAMKFSHKGCAEMIISMDSNQIHSKDPRYGASPLHWAKTAEMARMLLKRGCDVNNTSSSGNTALHVAVMRNRFDCVMVLLTYGANADARGEHGNTPLHLAMSKDNVEMIKALIVFGAEVDTPNDFGETPAFIASKISKLVTRKTLLTLLRTVGADYRLPVTQGPPSEQCSSTTHHSFSLERSQPPPISLNNLELQDIVHISRSRKPAFILSSMRDEKRTHDHLLCLDGGGVKGLVIIQLLIAIEKASGVATKDLFDWVAGTSTGGILALAILHSKSMAYMRGVYFRMKDEVFRGSRPYESGPLEEFLKREFGEHTKMTDVKKPKVMLTGTLSDRQPAELHLFRNYEAPESVREPRFSQNINLKPPTQPSEQLVWRAARSSGAAPTYFRPNGRFLDGGLLANNPTLDAMTEIHEYNQDMIRKGQESKVKKLSIVVSLGTGRSPQVPVTCVDVFRPSNPWELAKTVFGAKELGKMVVDCCTDPDGRAVDRARAWCEMVGIQYFRLNPQLGTDIMLDEINDTVLVNALWETEVYIHEHREQFQKLIQLLLAP</sequence>
<evidence type="ECO:0000256" key="2">
    <source>
        <dbReference type="ARBA" id="ARBA00004236"/>
    </source>
</evidence>
<dbReference type="GO" id="GO:0004622">
    <property type="term" value="F:phosphatidylcholine lysophospholipase activity"/>
    <property type="evidence" value="ECO:0007669"/>
    <property type="project" value="UniProtKB-EC"/>
</dbReference>
<dbReference type="GO" id="GO:0015630">
    <property type="term" value="C:microtubule cytoskeleton"/>
    <property type="evidence" value="ECO:0007669"/>
    <property type="project" value="Ensembl"/>
</dbReference>
<evidence type="ECO:0000256" key="48">
    <source>
        <dbReference type="SAM" id="MobiDB-lite"/>
    </source>
</evidence>
<dbReference type="GO" id="GO:0017171">
    <property type="term" value="F:serine hydrolase activity"/>
    <property type="evidence" value="ECO:0007669"/>
    <property type="project" value="Ensembl"/>
</dbReference>
<evidence type="ECO:0000256" key="38">
    <source>
        <dbReference type="ARBA" id="ARBA00052739"/>
    </source>
</evidence>
<comment type="catalytic activity">
    <reaction evidence="39">
        <text>2-(5Z,8Z,11Z,14Z)-eicosatetraenoyl-sn-glycero-3-phosphocholine + H2O = sn-glycerol 3-phosphocholine + (5Z,8Z,11Z,14Z)-eicosatetraenoate + H(+)</text>
        <dbReference type="Rhea" id="RHEA:40827"/>
        <dbReference type="ChEBI" id="CHEBI:15377"/>
        <dbReference type="ChEBI" id="CHEBI:15378"/>
        <dbReference type="ChEBI" id="CHEBI:16870"/>
        <dbReference type="ChEBI" id="CHEBI:32395"/>
        <dbReference type="ChEBI" id="CHEBI:76079"/>
    </reaction>
    <physiologicalReaction direction="left-to-right" evidence="39">
        <dbReference type="Rhea" id="RHEA:40828"/>
    </physiologicalReaction>
</comment>
<evidence type="ECO:0000256" key="1">
    <source>
        <dbReference type="ARBA" id="ARBA00004173"/>
    </source>
</evidence>
<accession>A0A7N5JSC3</accession>
<dbReference type="GO" id="GO:2000304">
    <property type="term" value="P:positive regulation of ceramide biosynthetic process"/>
    <property type="evidence" value="ECO:0007669"/>
    <property type="project" value="TreeGrafter"/>
</dbReference>
<evidence type="ECO:0000256" key="14">
    <source>
        <dbReference type="ARBA" id="ARBA00023128"/>
    </source>
</evidence>
<keyword evidence="47" id="KW-0442">Lipid degradation</keyword>
<dbReference type="InterPro" id="IPR036770">
    <property type="entry name" value="Ankyrin_rpt-contain_sf"/>
</dbReference>
<dbReference type="GO" id="GO:0047499">
    <property type="term" value="F:calcium-independent phospholipase A2 activity"/>
    <property type="evidence" value="ECO:0007669"/>
    <property type="project" value="Ensembl"/>
</dbReference>
<comment type="catalytic activity">
    <reaction evidence="36">
        <text>1,2-dihexadecanoyl-sn-glycero-3-phosphate + H2O = 1-hexadecanoyl-sn-glycero-3-phosphate + hexadecanoate + H(+)</text>
        <dbReference type="Rhea" id="RHEA:63304"/>
        <dbReference type="ChEBI" id="CHEBI:7896"/>
        <dbReference type="ChEBI" id="CHEBI:15377"/>
        <dbReference type="ChEBI" id="CHEBI:15378"/>
        <dbReference type="ChEBI" id="CHEBI:57518"/>
        <dbReference type="ChEBI" id="CHEBI:72859"/>
    </reaction>
    <physiologicalReaction direction="left-to-right" evidence="36">
        <dbReference type="Rhea" id="RHEA:63305"/>
    </physiologicalReaction>
</comment>
<evidence type="ECO:0000256" key="43">
    <source>
        <dbReference type="ARBA" id="ARBA00079203"/>
    </source>
</evidence>
<dbReference type="Gene3D" id="3.40.1090.10">
    <property type="entry name" value="Cytosolic phospholipase A2 catalytic domain"/>
    <property type="match status" value="1"/>
</dbReference>
<dbReference type="Gene3D" id="1.25.40.20">
    <property type="entry name" value="Ankyrin repeat-containing domain"/>
    <property type="match status" value="2"/>
</dbReference>
<comment type="catalytic activity">
    <reaction evidence="38">
        <text>1',3'-bis-[1,2-di-(9Z,12Z-octadecadienoyl)-sn-glycero-3-phospho]-glycerol + H2O = 1'-[1,2-di-(9Z,12Z-octadecadienoyl)-sn-glycero-3-phospho]-3'-[1-(9Z,12Z-octadecadienoyl)-sn-glycero-3-phospho]-glycerol + (9Z,12Z)-octadecadienoate + H(+)</text>
        <dbReference type="Rhea" id="RHEA:52812"/>
        <dbReference type="ChEBI" id="CHEBI:15377"/>
        <dbReference type="ChEBI" id="CHEBI:15378"/>
        <dbReference type="ChEBI" id="CHEBI:30245"/>
        <dbReference type="ChEBI" id="CHEBI:83580"/>
        <dbReference type="ChEBI" id="CHEBI:83581"/>
    </reaction>
    <physiologicalReaction direction="right-to-left" evidence="38">
        <dbReference type="Rhea" id="RHEA:52814"/>
    </physiologicalReaction>
</comment>
<dbReference type="EC" id="3.1.2.2" evidence="22"/>
<name>A0A7N5JSC3_AILME</name>
<evidence type="ECO:0000256" key="8">
    <source>
        <dbReference type="ARBA" id="ARBA00022692"/>
    </source>
</evidence>
<dbReference type="InterPro" id="IPR047148">
    <property type="entry name" value="PLPL9"/>
</dbReference>
<dbReference type="EC" id="3.1.1.4" evidence="5"/>
<evidence type="ECO:0000256" key="41">
    <source>
        <dbReference type="ARBA" id="ARBA00075657"/>
    </source>
</evidence>
<keyword evidence="8" id="KW-0812">Transmembrane</keyword>
<keyword evidence="15" id="KW-0472">Membrane</keyword>
<evidence type="ECO:0000256" key="22">
    <source>
        <dbReference type="ARBA" id="ARBA00038848"/>
    </source>
</evidence>
<feature type="repeat" description="ANK" evidence="46">
    <location>
        <begin position="458"/>
        <end position="490"/>
    </location>
</feature>
<dbReference type="GO" id="GO:0005739">
    <property type="term" value="C:mitochondrion"/>
    <property type="evidence" value="ECO:0007669"/>
    <property type="project" value="UniProtKB-SubCell"/>
</dbReference>
<comment type="catalytic activity">
    <reaction evidence="24">
        <text>a 1-O-alkyl-2-acyl-sn-glycero-3-phosphocholine + H2O = a 1-O-alkyl-sn-glycero-3-phosphocholine + a fatty acid + H(+)</text>
        <dbReference type="Rhea" id="RHEA:36231"/>
        <dbReference type="ChEBI" id="CHEBI:15377"/>
        <dbReference type="ChEBI" id="CHEBI:15378"/>
        <dbReference type="ChEBI" id="CHEBI:28868"/>
        <dbReference type="ChEBI" id="CHEBI:30909"/>
        <dbReference type="ChEBI" id="CHEBI:36702"/>
        <dbReference type="EC" id="3.1.1.4"/>
    </reaction>
    <physiologicalReaction direction="left-to-right" evidence="24">
        <dbReference type="Rhea" id="RHEA:36232"/>
    </physiologicalReaction>
</comment>
<dbReference type="Proteomes" id="UP000008912">
    <property type="component" value="Unassembled WGS sequence"/>
</dbReference>
<dbReference type="GO" id="GO:0035774">
    <property type="term" value="P:positive regulation of insulin secretion involved in cellular response to glucose stimulus"/>
    <property type="evidence" value="ECO:0007669"/>
    <property type="project" value="Ensembl"/>
</dbReference>
<evidence type="ECO:0000256" key="32">
    <source>
        <dbReference type="ARBA" id="ARBA00049468"/>
    </source>
</evidence>
<evidence type="ECO:0000256" key="16">
    <source>
        <dbReference type="ARBA" id="ARBA00023264"/>
    </source>
</evidence>
<evidence type="ECO:0000256" key="23">
    <source>
        <dbReference type="ARBA" id="ARBA00047734"/>
    </source>
</evidence>
<dbReference type="Pfam" id="PF01734">
    <property type="entry name" value="Patatin"/>
    <property type="match status" value="1"/>
</dbReference>
<evidence type="ECO:0000256" key="19">
    <source>
        <dbReference type="ARBA" id="ARBA00023422"/>
    </source>
</evidence>
<feature type="compositionally biased region" description="Polar residues" evidence="48">
    <location>
        <begin position="529"/>
        <end position="547"/>
    </location>
</feature>
<dbReference type="FunFam" id="1.25.40.20:FF:000338">
    <property type="entry name" value="85/88 kDa calcium-independent phospholipase A2"/>
    <property type="match status" value="1"/>
</dbReference>
<proteinExistence type="predicted"/>
<comment type="catalytic activity">
    <reaction evidence="37">
        <text>1-octadecanoyl-2-(15-hydroxy-(5Z,8Z,11Z,13E)-eicosatetraenoyl)-sn-glycero-3-phosphoethanolamine + H2O = 1-octadecanoyl-sn-glycero-3-phosphoethanolamine + 15-hydroxy-(5Z,8Z,11Z,13E)-eicosatetraenoate + H(+)</text>
        <dbReference type="Rhea" id="RHEA:63256"/>
        <dbReference type="ChEBI" id="CHEBI:15377"/>
        <dbReference type="ChEBI" id="CHEBI:15378"/>
        <dbReference type="ChEBI" id="CHEBI:75036"/>
        <dbReference type="ChEBI" id="CHEBI:78832"/>
        <dbReference type="ChEBI" id="CHEBI:146277"/>
    </reaction>
    <physiologicalReaction direction="left-to-right" evidence="37">
        <dbReference type="Rhea" id="RHEA:63257"/>
    </physiologicalReaction>
</comment>
<evidence type="ECO:0000256" key="7">
    <source>
        <dbReference type="ARBA" id="ARBA00022490"/>
    </source>
</evidence>
<keyword evidence="6" id="KW-1003">Cell membrane</keyword>
<dbReference type="GO" id="GO:0005615">
    <property type="term" value="C:extracellular space"/>
    <property type="evidence" value="ECO:0007669"/>
    <property type="project" value="Ensembl"/>
</dbReference>
<feature type="repeat" description="ANK" evidence="46">
    <location>
        <begin position="425"/>
        <end position="457"/>
    </location>
</feature>
<evidence type="ECO:0000256" key="9">
    <source>
        <dbReference type="ARBA" id="ARBA00022737"/>
    </source>
</evidence>
<comment type="catalytic activity">
    <reaction evidence="26">
        <text>1-hexadecanoyl-2-(5Z,8Z,11Z,14Z-eicosatetraenoyl)-sn-glycero-3-phosphocholine + H2O = 1-hexadecanoyl-sn-glycero-3-phosphocholine + (5Z,8Z,11Z,14Z)-eicosatetraenoate + H(+)</text>
        <dbReference type="Rhea" id="RHEA:40427"/>
        <dbReference type="ChEBI" id="CHEBI:15377"/>
        <dbReference type="ChEBI" id="CHEBI:15378"/>
        <dbReference type="ChEBI" id="CHEBI:32395"/>
        <dbReference type="ChEBI" id="CHEBI:72998"/>
        <dbReference type="ChEBI" id="CHEBI:73003"/>
    </reaction>
    <physiologicalReaction direction="left-to-right" evidence="26">
        <dbReference type="Rhea" id="RHEA:40428"/>
    </physiologicalReaction>
</comment>
<evidence type="ECO:0000256" key="47">
    <source>
        <dbReference type="PROSITE-ProRule" id="PRU01161"/>
    </source>
</evidence>
<evidence type="ECO:0000256" key="12">
    <source>
        <dbReference type="ARBA" id="ARBA00023043"/>
    </source>
</evidence>
<comment type="catalytic activity">
    <reaction evidence="32">
        <text>1-octadecanoyl-2-(5Z,8Z,11Z,14Z-eicosatetraenoyl)-sn-glycero-3-phosphocholine + H2O = 1-octadecanoyl-sn-glycero-3-phosphocholine + (5Z,8Z,11Z,14Z)-eicosatetraenoate + H(+)</text>
        <dbReference type="Rhea" id="RHEA:40519"/>
        <dbReference type="ChEBI" id="CHEBI:15377"/>
        <dbReference type="ChEBI" id="CHEBI:15378"/>
        <dbReference type="ChEBI" id="CHEBI:32395"/>
        <dbReference type="ChEBI" id="CHEBI:73858"/>
        <dbReference type="ChEBI" id="CHEBI:74965"/>
    </reaction>
    <physiologicalReaction direction="left-to-right" evidence="32">
        <dbReference type="Rhea" id="RHEA:40520"/>
    </physiologicalReaction>
</comment>
<evidence type="ECO:0000256" key="40">
    <source>
        <dbReference type="ARBA" id="ARBA00067994"/>
    </source>
</evidence>
<evidence type="ECO:0000256" key="33">
    <source>
        <dbReference type="ARBA" id="ARBA00050571"/>
    </source>
</evidence>
<comment type="catalytic activity">
    <reaction evidence="27">
        <text>a 1-acyl-sn-glycero-3-phosphocholine + H2O = sn-glycerol 3-phosphocholine + a fatty acid + H(+)</text>
        <dbReference type="Rhea" id="RHEA:15177"/>
        <dbReference type="ChEBI" id="CHEBI:15377"/>
        <dbReference type="ChEBI" id="CHEBI:15378"/>
        <dbReference type="ChEBI" id="CHEBI:16870"/>
        <dbReference type="ChEBI" id="CHEBI:28868"/>
        <dbReference type="ChEBI" id="CHEBI:58168"/>
        <dbReference type="EC" id="3.1.1.5"/>
    </reaction>
    <physiologicalReaction direction="left-to-right" evidence="27">
        <dbReference type="Rhea" id="RHEA:15178"/>
    </physiologicalReaction>
</comment>
<feature type="region of interest" description="Disordered" evidence="48">
    <location>
        <begin position="526"/>
        <end position="548"/>
    </location>
</feature>
<comment type="catalytic activity">
    <reaction evidence="18">
        <text>1-hexadecanoyl-2-(9Z,12Z-octadecadienoyl)-sn-glycero-3-phosphocholine + H2O = (9Z,12Z)-octadecadienoate + 1-hexadecanoyl-sn-glycero-3-phosphocholine + H(+)</text>
        <dbReference type="Rhea" id="RHEA:40811"/>
        <dbReference type="ChEBI" id="CHEBI:15377"/>
        <dbReference type="ChEBI" id="CHEBI:15378"/>
        <dbReference type="ChEBI" id="CHEBI:30245"/>
        <dbReference type="ChEBI" id="CHEBI:72998"/>
        <dbReference type="ChEBI" id="CHEBI:73002"/>
    </reaction>
    <physiologicalReaction direction="left-to-right" evidence="18">
        <dbReference type="Rhea" id="RHEA:40812"/>
    </physiologicalReaction>
</comment>
<comment type="catalytic activity">
    <reaction evidence="29">
        <text>1-hexadecanoyl-sn-glycero-3-phosphocholine + H2O = sn-glycerol 3-phosphocholine + hexadecanoate + H(+)</text>
        <dbReference type="Rhea" id="RHEA:40435"/>
        <dbReference type="ChEBI" id="CHEBI:7896"/>
        <dbReference type="ChEBI" id="CHEBI:15377"/>
        <dbReference type="ChEBI" id="CHEBI:15378"/>
        <dbReference type="ChEBI" id="CHEBI:16870"/>
        <dbReference type="ChEBI" id="CHEBI:72998"/>
    </reaction>
    <physiologicalReaction direction="left-to-right" evidence="29">
        <dbReference type="Rhea" id="RHEA:40436"/>
    </physiologicalReaction>
</comment>
<evidence type="ECO:0000256" key="35">
    <source>
        <dbReference type="ARBA" id="ARBA00052127"/>
    </source>
</evidence>
<dbReference type="PROSITE" id="PS50297">
    <property type="entry name" value="ANK_REP_REGION"/>
    <property type="match status" value="4"/>
</dbReference>
<evidence type="ECO:0000256" key="36">
    <source>
        <dbReference type="ARBA" id="ARBA00052243"/>
    </source>
</evidence>
<dbReference type="PRINTS" id="PR01415">
    <property type="entry name" value="ANKYRIN"/>
</dbReference>
<comment type="subcellular location">
    <subcellularLocation>
        <location evidence="2">Cell membrane</location>
    </subcellularLocation>
    <subcellularLocation>
        <location evidence="21">Cell projection</location>
        <location evidence="21">Pseudopodium</location>
    </subcellularLocation>
    <subcellularLocation>
        <location evidence="3">Cytoplasm</location>
    </subcellularLocation>
    <subcellularLocation>
        <location evidence="1">Mitochondrion</location>
    </subcellularLocation>
</comment>
<evidence type="ECO:0000256" key="34">
    <source>
        <dbReference type="ARBA" id="ARBA00050921"/>
    </source>
</evidence>
<dbReference type="InterPro" id="IPR016035">
    <property type="entry name" value="Acyl_Trfase/lysoPLipase"/>
</dbReference>
<reference evidence="50 51" key="1">
    <citation type="journal article" date="2010" name="Nature">
        <title>The sequence and de novo assembly of the giant panda genome.</title>
        <authorList>
            <person name="Li R."/>
            <person name="Fan W."/>
            <person name="Tian G."/>
            <person name="Zhu H."/>
            <person name="He L."/>
            <person name="Cai J."/>
            <person name="Huang Q."/>
            <person name="Cai Q."/>
            <person name="Li B."/>
            <person name="Bai Y."/>
            <person name="Zhang Z."/>
            <person name="Zhang Y."/>
            <person name="Wang W."/>
            <person name="Li J."/>
            <person name="Wei F."/>
            <person name="Li H."/>
            <person name="Jian M."/>
            <person name="Li J."/>
            <person name="Zhang Z."/>
            <person name="Nielsen R."/>
            <person name="Li D."/>
            <person name="Gu W."/>
            <person name="Yang Z."/>
            <person name="Xuan Z."/>
            <person name="Ryder O.A."/>
            <person name="Leung F.C."/>
            <person name="Zhou Y."/>
            <person name="Cao J."/>
            <person name="Sun X."/>
            <person name="Fu Y."/>
            <person name="Fang X."/>
            <person name="Guo X."/>
            <person name="Wang B."/>
            <person name="Hou R."/>
            <person name="Shen F."/>
            <person name="Mu B."/>
            <person name="Ni P."/>
            <person name="Lin R."/>
            <person name="Qian W."/>
            <person name="Wang G."/>
            <person name="Yu C."/>
            <person name="Nie W."/>
            <person name="Wang J."/>
            <person name="Wu Z."/>
            <person name="Liang H."/>
            <person name="Min J."/>
            <person name="Wu Q."/>
            <person name="Cheng S."/>
            <person name="Ruan J."/>
            <person name="Wang M."/>
            <person name="Shi Z."/>
            <person name="Wen M."/>
            <person name="Liu B."/>
            <person name="Ren X."/>
            <person name="Zheng H."/>
            <person name="Dong D."/>
            <person name="Cook K."/>
            <person name="Shan G."/>
            <person name="Zhang H."/>
            <person name="Kosiol C."/>
            <person name="Xie X."/>
            <person name="Lu Z."/>
            <person name="Zheng H."/>
            <person name="Li Y."/>
            <person name="Steiner C.C."/>
            <person name="Lam T.T."/>
            <person name="Lin S."/>
            <person name="Zhang Q."/>
            <person name="Li G."/>
            <person name="Tian J."/>
            <person name="Gong T."/>
            <person name="Liu H."/>
            <person name="Zhang D."/>
            <person name="Fang L."/>
            <person name="Ye C."/>
            <person name="Zhang J."/>
            <person name="Hu W."/>
            <person name="Xu A."/>
            <person name="Ren Y."/>
            <person name="Zhang G."/>
            <person name="Bruford M.W."/>
            <person name="Li Q."/>
            <person name="Ma L."/>
            <person name="Guo Y."/>
            <person name="An N."/>
            <person name="Hu Y."/>
            <person name="Zheng Y."/>
            <person name="Shi Y."/>
            <person name="Li Z."/>
            <person name="Liu Q."/>
            <person name="Chen Y."/>
            <person name="Zhao J."/>
            <person name="Qu N."/>
            <person name="Zhao S."/>
            <person name="Tian F."/>
            <person name="Wang X."/>
            <person name="Wang H."/>
            <person name="Xu L."/>
            <person name="Liu X."/>
            <person name="Vinar T."/>
            <person name="Wang Y."/>
            <person name="Lam T.W."/>
            <person name="Yiu S.M."/>
            <person name="Liu S."/>
            <person name="Zhang H."/>
            <person name="Li D."/>
            <person name="Huang Y."/>
            <person name="Wang X."/>
            <person name="Yang G."/>
            <person name="Jiang Z."/>
            <person name="Wang J."/>
            <person name="Qin N."/>
            <person name="Li L."/>
            <person name="Li J."/>
            <person name="Bolund L."/>
            <person name="Kristiansen K."/>
            <person name="Wong G.K."/>
            <person name="Olson M."/>
            <person name="Zhang X."/>
            <person name="Li S."/>
            <person name="Yang H."/>
            <person name="Wang J."/>
            <person name="Wang J."/>
        </authorList>
    </citation>
    <scope>NUCLEOTIDE SEQUENCE [LARGE SCALE GENOMIC DNA]</scope>
</reference>
<evidence type="ECO:0000256" key="37">
    <source>
        <dbReference type="ARBA" id="ARBA00052553"/>
    </source>
</evidence>
<evidence type="ECO:0000256" key="25">
    <source>
        <dbReference type="ARBA" id="ARBA00048227"/>
    </source>
</evidence>
<evidence type="ECO:0000256" key="31">
    <source>
        <dbReference type="ARBA" id="ARBA00048903"/>
    </source>
</evidence>
<evidence type="ECO:0000259" key="49">
    <source>
        <dbReference type="PROSITE" id="PS51635"/>
    </source>
</evidence>
<dbReference type="GO" id="GO:0035965">
    <property type="term" value="P:cardiolipin acyl-chain remodeling"/>
    <property type="evidence" value="ECO:0007669"/>
    <property type="project" value="Ensembl"/>
</dbReference>
<comment type="catalytic activity">
    <reaction evidence="19">
        <text>a 1,2-diacyl-sn-glycero-3-phosphocholine + H2O = a 1-acyl-sn-glycero-3-phosphocholine + a fatty acid + H(+)</text>
        <dbReference type="Rhea" id="RHEA:15801"/>
        <dbReference type="ChEBI" id="CHEBI:15377"/>
        <dbReference type="ChEBI" id="CHEBI:15378"/>
        <dbReference type="ChEBI" id="CHEBI:28868"/>
        <dbReference type="ChEBI" id="CHEBI:57643"/>
        <dbReference type="ChEBI" id="CHEBI:58168"/>
        <dbReference type="EC" id="3.1.1.4"/>
    </reaction>
    <physiologicalReaction direction="left-to-right" evidence="19">
        <dbReference type="Rhea" id="RHEA:15802"/>
    </physiologicalReaction>
</comment>
<comment type="catalytic activity">
    <reaction evidence="25">
        <text>1,2-dihexadecanoyl-sn-glycero-3-phosphocholine + H2O = 1-hexadecanoyl-sn-glycero-3-phosphocholine + hexadecanoate + H(+)</text>
        <dbReference type="Rhea" id="RHEA:41223"/>
        <dbReference type="ChEBI" id="CHEBI:7896"/>
        <dbReference type="ChEBI" id="CHEBI:15377"/>
        <dbReference type="ChEBI" id="CHEBI:15378"/>
        <dbReference type="ChEBI" id="CHEBI:72998"/>
        <dbReference type="ChEBI" id="CHEBI:72999"/>
    </reaction>
    <physiologicalReaction direction="left-to-right" evidence="25">
        <dbReference type="Rhea" id="RHEA:41224"/>
    </physiologicalReaction>
</comment>
<keyword evidence="7" id="KW-0963">Cytoplasm</keyword>
<dbReference type="InterPro" id="IPR002110">
    <property type="entry name" value="Ankyrin_rpt"/>
</dbReference>
<comment type="catalytic activity">
    <reaction evidence="35">
        <text>1-(5Z,8Z,11Z,14Z-eicosatetraenoyl)-sn-glycero-3-phosphocholine + H2O = sn-glycerol 3-phosphocholine + (5Z,8Z,11Z,14Z)-eicosatetraenoate + H(+)</text>
        <dbReference type="Rhea" id="RHEA:40831"/>
        <dbReference type="ChEBI" id="CHEBI:15377"/>
        <dbReference type="ChEBI" id="CHEBI:15378"/>
        <dbReference type="ChEBI" id="CHEBI:16870"/>
        <dbReference type="ChEBI" id="CHEBI:32395"/>
        <dbReference type="ChEBI" id="CHEBI:74344"/>
    </reaction>
    <physiologicalReaction direction="left-to-right" evidence="35">
        <dbReference type="Rhea" id="RHEA:40832"/>
    </physiologicalReaction>
</comment>
<comment type="catalytic activity">
    <reaction evidence="28">
        <text>1-hexadecanoyl-2-(5Z,8Z,11Z,14Z-eicosatetraenoyl)-sn-glycero-3-phosphoethanolamine + H2O = 1-hexadecanoyl-sn-glycero-3-phosphoethanolamine + (5Z,8Z,11Z,14Z)-eicosatetraenoate + H(+)</text>
        <dbReference type="Rhea" id="RHEA:40431"/>
        <dbReference type="ChEBI" id="CHEBI:15377"/>
        <dbReference type="ChEBI" id="CHEBI:15378"/>
        <dbReference type="ChEBI" id="CHEBI:32395"/>
        <dbReference type="ChEBI" id="CHEBI:73004"/>
        <dbReference type="ChEBI" id="CHEBI:73009"/>
    </reaction>
    <physiologicalReaction direction="left-to-right" evidence="28">
        <dbReference type="Rhea" id="RHEA:40432"/>
    </physiologicalReaction>
</comment>
<dbReference type="GO" id="GO:0042802">
    <property type="term" value="F:identical protein binding"/>
    <property type="evidence" value="ECO:0007669"/>
    <property type="project" value="Ensembl"/>
</dbReference>
<protein>
    <recommendedName>
        <fullName evidence="40">85/88 kDa calcium-independent phospholipase A2</fullName>
        <ecNumber evidence="5">3.1.1.4</ecNumber>
        <ecNumber evidence="4">3.1.1.5</ecNumber>
        <ecNumber evidence="22">3.1.2.2</ecNumber>
    </recommendedName>
    <alternativeName>
        <fullName evidence="43">2-lysophosphatidylcholine acylhydrolase</fullName>
    </alternativeName>
    <alternativeName>
        <fullName evidence="45">Group VI phospholipase A2</fullName>
    </alternativeName>
    <alternativeName>
        <fullName evidence="44">Intracellular membrane-associated calcium-independent phospholipase A2 beta</fullName>
    </alternativeName>
    <alternativeName>
        <fullName evidence="41">Palmitoyl-CoA hydrolase</fullName>
    </alternativeName>
    <alternativeName>
        <fullName evidence="42">Patatin-like phospholipase domain-containing protein 9</fullName>
    </alternativeName>
</protein>
<evidence type="ECO:0000256" key="20">
    <source>
        <dbReference type="ARBA" id="ARBA00023721"/>
    </source>
</evidence>
<evidence type="ECO:0000256" key="10">
    <source>
        <dbReference type="ARBA" id="ARBA00022801"/>
    </source>
</evidence>
<dbReference type="InterPro" id="IPR002641">
    <property type="entry name" value="PNPLA_dom"/>
</dbReference>
<dbReference type="EC" id="3.1.1.5" evidence="4"/>
<evidence type="ECO:0000256" key="13">
    <source>
        <dbReference type="ARBA" id="ARBA00023098"/>
    </source>
</evidence>
<keyword evidence="17" id="KW-0966">Cell projection</keyword>
<evidence type="ECO:0000256" key="44">
    <source>
        <dbReference type="ARBA" id="ARBA00080530"/>
    </source>
</evidence>
<dbReference type="GO" id="GO:0034638">
    <property type="term" value="P:phosphatidylcholine catabolic process"/>
    <property type="evidence" value="ECO:0007669"/>
    <property type="project" value="Ensembl"/>
</dbReference>
<comment type="catalytic activity">
    <reaction evidence="30">
        <text>1-hexadecanoyl-2-(9Z-octadecenoyl)-sn-glycero-3-phosphocholine + H2O = 1-hexadecanoyl-sn-glycero-3-phosphocholine + (9Z)-octadecenoate + H(+)</text>
        <dbReference type="Rhea" id="RHEA:38779"/>
        <dbReference type="ChEBI" id="CHEBI:15377"/>
        <dbReference type="ChEBI" id="CHEBI:15378"/>
        <dbReference type="ChEBI" id="CHEBI:30823"/>
        <dbReference type="ChEBI" id="CHEBI:72998"/>
        <dbReference type="ChEBI" id="CHEBI:73001"/>
    </reaction>
    <physiologicalReaction direction="left-to-right" evidence="30">
        <dbReference type="Rhea" id="RHEA:38780"/>
    </physiologicalReaction>
</comment>